<dbReference type="AlphaFoldDB" id="A0AAE1HR02"/>
<dbReference type="GO" id="GO:2000431">
    <property type="term" value="P:regulation of cytokinesis, actomyosin contractile ring assembly"/>
    <property type="evidence" value="ECO:0007669"/>
    <property type="project" value="InterPro"/>
</dbReference>
<evidence type="ECO:0000313" key="5">
    <source>
        <dbReference type="Proteomes" id="UP001219518"/>
    </source>
</evidence>
<dbReference type="GO" id="GO:0000281">
    <property type="term" value="P:mitotic cytokinesis"/>
    <property type="evidence" value="ECO:0007669"/>
    <property type="project" value="TreeGrafter"/>
</dbReference>
<comment type="caution">
    <text evidence="4">The sequence shown here is derived from an EMBL/GenBank/DDBJ whole genome shotgun (WGS) entry which is preliminary data.</text>
</comment>
<dbReference type="GO" id="GO:0005096">
    <property type="term" value="F:GTPase activator activity"/>
    <property type="evidence" value="ECO:0007669"/>
    <property type="project" value="InterPro"/>
</dbReference>
<dbReference type="SUPFAM" id="SSF50729">
    <property type="entry name" value="PH domain-like"/>
    <property type="match status" value="1"/>
</dbReference>
<gene>
    <name evidence="4" type="ORF">KUF71_014047</name>
</gene>
<proteinExistence type="predicted"/>
<dbReference type="Gene3D" id="1.20.900.10">
    <property type="entry name" value="Dbl homology (DH) domain"/>
    <property type="match status" value="1"/>
</dbReference>
<dbReference type="Gene3D" id="3.40.50.10190">
    <property type="entry name" value="BRCT domain"/>
    <property type="match status" value="3"/>
</dbReference>
<dbReference type="Pfam" id="PF12738">
    <property type="entry name" value="PTCB-BRCT"/>
    <property type="match status" value="1"/>
</dbReference>
<dbReference type="Proteomes" id="UP001219518">
    <property type="component" value="Unassembled WGS sequence"/>
</dbReference>
<dbReference type="Gene3D" id="2.30.29.30">
    <property type="entry name" value="Pleckstrin-homology domain (PH domain)/Phosphotyrosine-binding domain (PTB)"/>
    <property type="match status" value="1"/>
</dbReference>
<dbReference type="CDD" id="cd00160">
    <property type="entry name" value="RhoGEF"/>
    <property type="match status" value="1"/>
</dbReference>
<dbReference type="SMART" id="SM00325">
    <property type="entry name" value="RhoGEF"/>
    <property type="match status" value="1"/>
</dbReference>
<dbReference type="PROSITE" id="PS50010">
    <property type="entry name" value="DH_2"/>
    <property type="match status" value="1"/>
</dbReference>
<dbReference type="PANTHER" id="PTHR16777">
    <property type="entry name" value="PROTEIN ECT2"/>
    <property type="match status" value="1"/>
</dbReference>
<reference evidence="4" key="2">
    <citation type="journal article" date="2023" name="BMC Genomics">
        <title>Pest status, molecular evolution, and epigenetic factors derived from the genome assembly of Frankliniella fusca, a thysanopteran phytovirus vector.</title>
        <authorList>
            <person name="Catto M.A."/>
            <person name="Labadie P.E."/>
            <person name="Jacobson A.L."/>
            <person name="Kennedy G.G."/>
            <person name="Srinivasan R."/>
            <person name="Hunt B.G."/>
        </authorList>
    </citation>
    <scope>NUCLEOTIDE SEQUENCE</scope>
    <source>
        <strain evidence="4">PL_HMW_Pooled</strain>
    </source>
</reference>
<dbReference type="InterPro" id="IPR049395">
    <property type="entry name" value="ECT2_PH"/>
</dbReference>
<dbReference type="CDD" id="cd01229">
    <property type="entry name" value="PH_Ect2"/>
    <property type="match status" value="1"/>
</dbReference>
<dbReference type="InterPro" id="IPR035899">
    <property type="entry name" value="DBL_dom_sf"/>
</dbReference>
<dbReference type="InterPro" id="IPR001331">
    <property type="entry name" value="GDS_CDC24_CS"/>
</dbReference>
<feature type="domain" description="BRCT" evidence="3">
    <location>
        <begin position="202"/>
        <end position="249"/>
    </location>
</feature>
<protein>
    <submittedName>
        <fullName evidence="4">Protein ECT2</fullName>
    </submittedName>
</protein>
<dbReference type="GO" id="GO:0005085">
    <property type="term" value="F:guanyl-nucleotide exchange factor activity"/>
    <property type="evidence" value="ECO:0007669"/>
    <property type="project" value="InterPro"/>
</dbReference>
<feature type="domain" description="DH" evidence="2">
    <location>
        <begin position="561"/>
        <end position="750"/>
    </location>
</feature>
<feature type="region of interest" description="Disordered" evidence="1">
    <location>
        <begin position="267"/>
        <end position="286"/>
    </location>
</feature>
<dbReference type="Pfam" id="PF00621">
    <property type="entry name" value="RhoGEF"/>
    <property type="match status" value="1"/>
</dbReference>
<dbReference type="SMART" id="SM00292">
    <property type="entry name" value="BRCT"/>
    <property type="match status" value="2"/>
</dbReference>
<organism evidence="4 5">
    <name type="scientific">Frankliniella fusca</name>
    <dbReference type="NCBI Taxonomy" id="407009"/>
    <lineage>
        <taxon>Eukaryota</taxon>
        <taxon>Metazoa</taxon>
        <taxon>Ecdysozoa</taxon>
        <taxon>Arthropoda</taxon>
        <taxon>Hexapoda</taxon>
        <taxon>Insecta</taxon>
        <taxon>Pterygota</taxon>
        <taxon>Neoptera</taxon>
        <taxon>Paraneoptera</taxon>
        <taxon>Thysanoptera</taxon>
        <taxon>Terebrantia</taxon>
        <taxon>Thripoidea</taxon>
        <taxon>Thripidae</taxon>
        <taxon>Frankliniella</taxon>
    </lineage>
</organism>
<dbReference type="InterPro" id="IPR000219">
    <property type="entry name" value="DH_dom"/>
</dbReference>
<dbReference type="PANTHER" id="PTHR16777:SF2">
    <property type="entry name" value="PROTEIN ECT2"/>
    <property type="match status" value="1"/>
</dbReference>
<feature type="region of interest" description="Disordered" evidence="1">
    <location>
        <begin position="999"/>
        <end position="1023"/>
    </location>
</feature>
<dbReference type="SUPFAM" id="SSF52113">
    <property type="entry name" value="BRCT domain"/>
    <property type="match status" value="2"/>
</dbReference>
<dbReference type="InterPro" id="IPR001357">
    <property type="entry name" value="BRCT_dom"/>
</dbReference>
<dbReference type="GO" id="GO:0005634">
    <property type="term" value="C:nucleus"/>
    <property type="evidence" value="ECO:0007669"/>
    <property type="project" value="InterPro"/>
</dbReference>
<dbReference type="EMBL" id="JAHWGI010001240">
    <property type="protein sequence ID" value="KAK3925798.1"/>
    <property type="molecule type" value="Genomic_DNA"/>
</dbReference>
<keyword evidence="5" id="KW-1185">Reference proteome</keyword>
<reference evidence="4" key="1">
    <citation type="submission" date="2021-07" db="EMBL/GenBank/DDBJ databases">
        <authorList>
            <person name="Catto M.A."/>
            <person name="Jacobson A."/>
            <person name="Kennedy G."/>
            <person name="Labadie P."/>
            <person name="Hunt B.G."/>
            <person name="Srinivasan R."/>
        </authorList>
    </citation>
    <scope>NUCLEOTIDE SEQUENCE</scope>
    <source>
        <strain evidence="4">PL_HMW_Pooled</strain>
        <tissue evidence="4">Head</tissue>
    </source>
</reference>
<dbReference type="PROSITE" id="PS50172">
    <property type="entry name" value="BRCT"/>
    <property type="match status" value="2"/>
</dbReference>
<dbReference type="InterPro" id="IPR026817">
    <property type="entry name" value="Ect2"/>
</dbReference>
<dbReference type="InterPro" id="IPR036420">
    <property type="entry name" value="BRCT_dom_sf"/>
</dbReference>
<dbReference type="SUPFAM" id="SSF48065">
    <property type="entry name" value="DBL homology domain (DH-domain)"/>
    <property type="match status" value="1"/>
</dbReference>
<feature type="domain" description="BRCT" evidence="3">
    <location>
        <begin position="112"/>
        <end position="196"/>
    </location>
</feature>
<dbReference type="GO" id="GO:0007399">
    <property type="term" value="P:nervous system development"/>
    <property type="evidence" value="ECO:0007669"/>
    <property type="project" value="TreeGrafter"/>
</dbReference>
<feature type="compositionally biased region" description="Polar residues" evidence="1">
    <location>
        <begin position="310"/>
        <end position="327"/>
    </location>
</feature>
<dbReference type="Pfam" id="PF00533">
    <property type="entry name" value="BRCT"/>
    <property type="match status" value="1"/>
</dbReference>
<dbReference type="InterPro" id="IPR011993">
    <property type="entry name" value="PH-like_dom_sf"/>
</dbReference>
<evidence type="ECO:0000259" key="3">
    <source>
        <dbReference type="PROSITE" id="PS50172"/>
    </source>
</evidence>
<name>A0AAE1HR02_9NEOP</name>
<dbReference type="PROSITE" id="PS00741">
    <property type="entry name" value="DH_1"/>
    <property type="match status" value="1"/>
</dbReference>
<evidence type="ECO:0000259" key="2">
    <source>
        <dbReference type="PROSITE" id="PS50010"/>
    </source>
</evidence>
<evidence type="ECO:0000256" key="1">
    <source>
        <dbReference type="SAM" id="MobiDB-lite"/>
    </source>
</evidence>
<evidence type="ECO:0000313" key="4">
    <source>
        <dbReference type="EMBL" id="KAK3925798.1"/>
    </source>
</evidence>
<sequence>MEEDEGGSENRLEMVGPCQRICVVGGLVHDSLVMSAVQKFSLPVTFSETGIEHLQHDSGGCIVFVIDDMEGPVSEAPHHSRYRVLGRTALLELAERGDSLPTTTRPLFCTSMSGLVVCFTGFRKKDHLMKLVRLVQCMGGSIRKEMSVSVTHLIAHSCGGKKYQYAITFRVPVVSEDWVFSAWQRRKEVGFGAAAVDFTANFKLKPFQGAKICFVGFPEEERKHMEEVLVENGGTVADITDCSHVVVESFKAYTLLKGKTAPVAALENKSQHSKCSDQPHPVPPQRRRSSFLHLLLSANKCPAIREEDGSSSPRTPEPKSPSTSSYETPELCLLPSKTLKSPYFPSISELPTSTPKDVVDHQDSSYDEMVTAEDWDCAPDLMDQSSPPTPPPGITQPFEKPHPNLLYPDCLSQVADDPMICDQEDITGAPVVDNVQAQTVSFPTLSHIVKPEWFWISVQNEGAADESEYKFEGSLEGVLSPATSRDSLGTPTSSRLRKRKRIRDAVSRLVLPDSPSVHKRRSSISEAGLLSLSGSFLDSSAVSEKVTTDEVEAANFKSLSPRQQVFHELVQTETNYVGILHTIMTLIKKPLEEIAEGEEPLLDNTELKTIFGHLPPIYDLHAAMLQELIRANANWSESTSIGSIILRHSQEMVKAYPPFVNFFEQTKEMLKKCDEAKPRFHAFLKVCQSKPECGRQTLGELLIRPVQRLPSISLLLQDILKHTKKDNPDYTALDEAYHAIREVMTHINEDKRRMEACMDMFSIFNDIDNCPAHVVSYHRAFVTRCDVIELSNELSGRGDPLVFFLFSDILEVCKKRSRATTLKSPNTATFQRSKHFKHVRLIPLSDIKRVFDVEREGNNEENIFALKCRSNQELKEKLYSFSLVDEDVDKLNFLQTLCRQLANTVCKADAAYFLSPLDYSELDVSANDAAFGTLSKAFKLASRTKMKIGRTFSFNSKTPSKLKRAVSTMMSPFGSTTNLTPASQLAQMRLASCTNLNELASSPSEPEALKPPMSVQPRRKRPV</sequence>
<dbReference type="Pfam" id="PF21242">
    <property type="entry name" value="ECT2_PH"/>
    <property type="match status" value="1"/>
</dbReference>
<dbReference type="GO" id="GO:0005938">
    <property type="term" value="C:cell cortex"/>
    <property type="evidence" value="ECO:0007669"/>
    <property type="project" value="TreeGrafter"/>
</dbReference>
<accession>A0AAE1HR02</accession>
<dbReference type="GO" id="GO:0035556">
    <property type="term" value="P:intracellular signal transduction"/>
    <property type="evidence" value="ECO:0007669"/>
    <property type="project" value="InterPro"/>
</dbReference>
<feature type="region of interest" description="Disordered" evidence="1">
    <location>
        <begin position="303"/>
        <end position="329"/>
    </location>
</feature>